<keyword evidence="5" id="KW-1003">Cell membrane</keyword>
<keyword evidence="3 5" id="KW-1133">Transmembrane helix</keyword>
<name>F3KIS1_9ARCH</name>
<evidence type="ECO:0000256" key="3">
    <source>
        <dbReference type="ARBA" id="ARBA00022989"/>
    </source>
</evidence>
<dbReference type="Pfam" id="PF00902">
    <property type="entry name" value="TatC"/>
    <property type="match status" value="1"/>
</dbReference>
<evidence type="ECO:0000313" key="6">
    <source>
        <dbReference type="EMBL" id="EGG42815.1"/>
    </source>
</evidence>
<dbReference type="HAMAP" id="MF_00902">
    <property type="entry name" value="TatC"/>
    <property type="match status" value="1"/>
</dbReference>
<dbReference type="GO" id="GO:0033281">
    <property type="term" value="C:TAT protein transport complex"/>
    <property type="evidence" value="ECO:0007669"/>
    <property type="project" value="UniProtKB-UniRule"/>
</dbReference>
<feature type="transmembrane region" description="Helical" evidence="5">
    <location>
        <begin position="233"/>
        <end position="254"/>
    </location>
</feature>
<comment type="similarity">
    <text evidence="5">Belongs to the TatC family.</text>
</comment>
<evidence type="ECO:0000256" key="5">
    <source>
        <dbReference type="HAMAP-Rule" id="MF_00902"/>
    </source>
</evidence>
<evidence type="ECO:0000256" key="4">
    <source>
        <dbReference type="ARBA" id="ARBA00023136"/>
    </source>
</evidence>
<keyword evidence="5" id="KW-0653">Protein transport</keyword>
<dbReference type="Proteomes" id="UP000004348">
    <property type="component" value="Chromosome"/>
</dbReference>
<feature type="transmembrane region" description="Helical" evidence="5">
    <location>
        <begin position="86"/>
        <end position="106"/>
    </location>
</feature>
<dbReference type="InterPro" id="IPR002033">
    <property type="entry name" value="TatC"/>
</dbReference>
<dbReference type="EMBL" id="AEGP01000022">
    <property type="protein sequence ID" value="EGG42815.1"/>
    <property type="molecule type" value="Genomic_DNA"/>
</dbReference>
<comment type="subcellular location">
    <subcellularLocation>
        <location evidence="5">Cell membrane</location>
        <topology evidence="5">Multi-pass membrane protein</topology>
    </subcellularLocation>
    <subcellularLocation>
        <location evidence="1">Membrane</location>
        <topology evidence="1">Multi-pass membrane protein</topology>
    </subcellularLocation>
</comment>
<dbReference type="AlphaFoldDB" id="F3KIS1"/>
<feature type="transmembrane region" description="Helical" evidence="5">
    <location>
        <begin position="211"/>
        <end position="227"/>
    </location>
</feature>
<keyword evidence="4 5" id="KW-0472">Membrane</keyword>
<dbReference type="GO" id="GO:0009977">
    <property type="term" value="F:proton motive force dependent protein transmembrane transporter activity"/>
    <property type="evidence" value="ECO:0007669"/>
    <property type="project" value="TreeGrafter"/>
</dbReference>
<evidence type="ECO:0000256" key="2">
    <source>
        <dbReference type="ARBA" id="ARBA00022692"/>
    </source>
</evidence>
<evidence type="ECO:0000256" key="1">
    <source>
        <dbReference type="ARBA" id="ARBA00004141"/>
    </source>
</evidence>
<dbReference type="GO" id="GO:0043953">
    <property type="term" value="P:protein transport by the Tat complex"/>
    <property type="evidence" value="ECO:0007669"/>
    <property type="project" value="UniProtKB-UniRule"/>
</dbReference>
<dbReference type="NCBIfam" id="TIGR00945">
    <property type="entry name" value="tatC"/>
    <property type="match status" value="1"/>
</dbReference>
<dbReference type="STRING" id="886738.Nlim_0372"/>
<feature type="transmembrane region" description="Helical" evidence="5">
    <location>
        <begin position="164"/>
        <end position="190"/>
    </location>
</feature>
<sequence>MTSIEDINQHLEELRKRVVRIIIVIGIIFAFVISCHLYPIDVSGIHLYYPQIDPINNVAAQITTHMKTSLIPEGVQLIQTEPGQALFAQIYVGALVAVVFGMPIIIKEAVGFIKPALKEREIKVTSRVALPALGLFITGCLFSYFLVIPYMLEFLYMFGDASGLITFLNIMDFITFVLQYLLAFGISFQIPIVMYALTMSGIVGDDFWRKNVRYAILAIIIFGAIITPDGSGVTMWFIAVPMMVLYFAGMVIEYKKHKKDLNLKS</sequence>
<dbReference type="PRINTS" id="PR01840">
    <property type="entry name" value="TATCFAMILY"/>
</dbReference>
<proteinExistence type="inferred from homology"/>
<keyword evidence="5" id="KW-0811">Translocation</keyword>
<comment type="function">
    <text evidence="5">Part of the twin-arginine translocation (Tat) system that transports large folded proteins containing a characteristic twin-arginine motif in their signal peptide across membranes.</text>
</comment>
<dbReference type="PATRIC" id="fig|886738.10.peg.429"/>
<gene>
    <name evidence="5" type="primary">tatC</name>
    <name evidence="6" type="ORF">Nlim_0372</name>
</gene>
<comment type="subunit">
    <text evidence="5">Forms a complex with TatA.</text>
</comment>
<dbReference type="HOGENOM" id="CLU_031942_3_2_2"/>
<dbReference type="PANTHER" id="PTHR30371">
    <property type="entry name" value="SEC-INDEPENDENT PROTEIN TRANSLOCASE PROTEIN TATC"/>
    <property type="match status" value="1"/>
</dbReference>
<organism evidence="6">
    <name type="scientific">Candidatus Nitrosarchaeum limnium SFB1</name>
    <dbReference type="NCBI Taxonomy" id="886738"/>
    <lineage>
        <taxon>Archaea</taxon>
        <taxon>Nitrososphaerota</taxon>
        <taxon>Nitrososphaeria</taxon>
        <taxon>Nitrosopumilales</taxon>
        <taxon>Nitrosopumilaceae</taxon>
        <taxon>Nitrosarchaeum</taxon>
    </lineage>
</organism>
<feature type="transmembrane region" description="Helical" evidence="5">
    <location>
        <begin position="21"/>
        <end position="40"/>
    </location>
</feature>
<protein>
    <recommendedName>
        <fullName evidence="5">Sec-independent protein translocase protein TatC</fullName>
    </recommendedName>
</protein>
<keyword evidence="5" id="KW-0813">Transport</keyword>
<dbReference type="PANTHER" id="PTHR30371:SF0">
    <property type="entry name" value="SEC-INDEPENDENT PROTEIN TRANSLOCASE PROTEIN TATC, CHLOROPLASTIC-RELATED"/>
    <property type="match status" value="1"/>
</dbReference>
<feature type="transmembrane region" description="Helical" evidence="5">
    <location>
        <begin position="127"/>
        <end position="152"/>
    </location>
</feature>
<dbReference type="GO" id="GO:0065002">
    <property type="term" value="P:intracellular protein transmembrane transport"/>
    <property type="evidence" value="ECO:0007669"/>
    <property type="project" value="TreeGrafter"/>
</dbReference>
<reference evidence="6" key="1">
    <citation type="journal article" date="2011" name="PLoS ONE">
        <title>Genome of a low-salinity ammonia-oxidizing archaeon determined by single-cell and metagenomic analysis.</title>
        <authorList>
            <person name="Blainey P.C."/>
            <person name="Mosier A.C."/>
            <person name="Potanina A."/>
            <person name="Francis C.A."/>
            <person name="Quake S.R."/>
        </authorList>
    </citation>
    <scope>NUCLEOTIDE SEQUENCE [LARGE SCALE GENOMIC DNA]</scope>
    <source>
        <strain evidence="6">SFB1</strain>
    </source>
</reference>
<keyword evidence="2 5" id="KW-0812">Transmembrane</keyword>
<comment type="caution">
    <text evidence="6">The sequence shown here is derived from an EMBL/GenBank/DDBJ whole genome shotgun (WGS) entry which is preliminary data.</text>
</comment>
<accession>F3KIS1</accession>